<feature type="region of interest" description="Disordered" evidence="1">
    <location>
        <begin position="241"/>
        <end position="263"/>
    </location>
</feature>
<dbReference type="InterPro" id="IPR046345">
    <property type="entry name" value="TraB_PrgY-like"/>
</dbReference>
<keyword evidence="2" id="KW-1133">Transmembrane helix</keyword>
<keyword evidence="4" id="KW-1185">Reference proteome</keyword>
<dbReference type="InterPro" id="IPR005230">
    <property type="entry name" value="TraB_bac"/>
</dbReference>
<dbReference type="Pfam" id="PF01963">
    <property type="entry name" value="TraB_PrgY_gumN"/>
    <property type="match status" value="1"/>
</dbReference>
<feature type="transmembrane region" description="Helical" evidence="2">
    <location>
        <begin position="303"/>
        <end position="330"/>
    </location>
</feature>
<evidence type="ECO:0000256" key="1">
    <source>
        <dbReference type="SAM" id="MobiDB-lite"/>
    </source>
</evidence>
<protein>
    <submittedName>
        <fullName evidence="3">TraB/GumN family protein</fullName>
    </submittedName>
</protein>
<dbReference type="InterPro" id="IPR002816">
    <property type="entry name" value="TraB/PrgY/GumN_fam"/>
</dbReference>
<gene>
    <name evidence="3" type="ORF">GCM10022228_22350</name>
</gene>
<comment type="caution">
    <text evidence="3">The sequence shown here is derived from an EMBL/GenBank/DDBJ whole genome shotgun (WGS) entry which is preliminary data.</text>
</comment>
<dbReference type="PANTHER" id="PTHR21530">
    <property type="entry name" value="PHEROMONE SHUTDOWN PROTEIN"/>
    <property type="match status" value="1"/>
</dbReference>
<evidence type="ECO:0000313" key="3">
    <source>
        <dbReference type="EMBL" id="GAA3910810.1"/>
    </source>
</evidence>
<name>A0ABP7M2Z4_9GAMM</name>
<sequence>MSEQPVVSPACEALPATSGPLTTITVGDTRYTLLGTAHVSRESADDVAALLATDTFDAVAVELCDARHHSMTQPDAMGEQDLFQVFQQGKAGMVAATLALGAFQQRIADQSGIQPGAEMRAAVEQAEKRALPLLLIDRDVGTTLKRVYHNVPWWQRFGLLSGLLGSVMSRQKISGEDIEKLKESDVLEATFSEFAAESETLYTPLIRERDRYMALRLAETAPPGRYKNVLAVLGAGHLQGTGEHLEGPLPDTPAAERETLEATPPPSKIWKALPWLISALVIAGFALGFSRNAELGWQLVGEWFLINGVLSAGATVAALAHPVTIIATFFAAPLTSLNPTIGAGFVAAGVELYMRRPKVRDFATLRHDVTRLKGWWKNRVSRTLLVFLFATLGSAAGTWIAGFRIAEALFG</sequence>
<dbReference type="RefSeq" id="WP_344705025.1">
    <property type="nucleotide sequence ID" value="NZ_BAAAZT010000077.1"/>
</dbReference>
<proteinExistence type="predicted"/>
<organism evidence="3 4">
    <name type="scientific">Halomonas cibimaris</name>
    <dbReference type="NCBI Taxonomy" id="657012"/>
    <lineage>
        <taxon>Bacteria</taxon>
        <taxon>Pseudomonadati</taxon>
        <taxon>Pseudomonadota</taxon>
        <taxon>Gammaproteobacteria</taxon>
        <taxon>Oceanospirillales</taxon>
        <taxon>Halomonadaceae</taxon>
        <taxon>Halomonas</taxon>
    </lineage>
</organism>
<evidence type="ECO:0000313" key="4">
    <source>
        <dbReference type="Proteomes" id="UP001500133"/>
    </source>
</evidence>
<keyword evidence="2" id="KW-0812">Transmembrane</keyword>
<feature type="transmembrane region" description="Helical" evidence="2">
    <location>
        <begin position="336"/>
        <end position="354"/>
    </location>
</feature>
<feature type="transmembrane region" description="Helical" evidence="2">
    <location>
        <begin position="272"/>
        <end position="291"/>
    </location>
</feature>
<dbReference type="CDD" id="cd14726">
    <property type="entry name" value="TraB_PrgY-like"/>
    <property type="match status" value="1"/>
</dbReference>
<evidence type="ECO:0000256" key="2">
    <source>
        <dbReference type="SAM" id="Phobius"/>
    </source>
</evidence>
<dbReference type="PANTHER" id="PTHR21530:SF7">
    <property type="entry name" value="TRAB DOMAIN-CONTAINING PROTEIN"/>
    <property type="match status" value="1"/>
</dbReference>
<feature type="transmembrane region" description="Helical" evidence="2">
    <location>
        <begin position="383"/>
        <end position="406"/>
    </location>
</feature>
<reference evidence="4" key="1">
    <citation type="journal article" date="2019" name="Int. J. Syst. Evol. Microbiol.">
        <title>The Global Catalogue of Microorganisms (GCM) 10K type strain sequencing project: providing services to taxonomists for standard genome sequencing and annotation.</title>
        <authorList>
            <consortium name="The Broad Institute Genomics Platform"/>
            <consortium name="The Broad Institute Genome Sequencing Center for Infectious Disease"/>
            <person name="Wu L."/>
            <person name="Ma J."/>
        </authorList>
    </citation>
    <scope>NUCLEOTIDE SEQUENCE [LARGE SCALE GENOMIC DNA]</scope>
    <source>
        <strain evidence="4">JCM 16914</strain>
    </source>
</reference>
<dbReference type="NCBIfam" id="TIGR00261">
    <property type="entry name" value="traB"/>
    <property type="match status" value="1"/>
</dbReference>
<keyword evidence="2" id="KW-0472">Membrane</keyword>
<accession>A0ABP7M2Z4</accession>
<dbReference type="Proteomes" id="UP001500133">
    <property type="component" value="Unassembled WGS sequence"/>
</dbReference>
<dbReference type="EMBL" id="BAAAZT010000077">
    <property type="protein sequence ID" value="GAA3910810.1"/>
    <property type="molecule type" value="Genomic_DNA"/>
</dbReference>